<dbReference type="InterPro" id="IPR003775">
    <property type="entry name" value="Flagellar_assembly_factor_FliW"/>
</dbReference>
<dbReference type="GO" id="GO:0006417">
    <property type="term" value="P:regulation of translation"/>
    <property type="evidence" value="ECO:0007669"/>
    <property type="project" value="UniProtKB-KW"/>
</dbReference>
<comment type="similarity">
    <text evidence="4">Belongs to the FliW family.</text>
</comment>
<keyword evidence="4" id="KW-0143">Chaperone</keyword>
<dbReference type="HAMAP" id="MF_01185">
    <property type="entry name" value="FliW"/>
    <property type="match status" value="1"/>
</dbReference>
<dbReference type="RefSeq" id="WP_169505410.1">
    <property type="nucleotide sequence ID" value="NZ_JABBPN010000011.1"/>
</dbReference>
<dbReference type="GO" id="GO:0005737">
    <property type="term" value="C:cytoplasm"/>
    <property type="evidence" value="ECO:0007669"/>
    <property type="project" value="UniProtKB-SubCell"/>
</dbReference>
<evidence type="ECO:0000256" key="1">
    <source>
        <dbReference type="ARBA" id="ARBA00022490"/>
    </source>
</evidence>
<dbReference type="PANTHER" id="PTHR39190">
    <property type="entry name" value="FLAGELLAR ASSEMBLY FACTOR FLIW"/>
    <property type="match status" value="1"/>
</dbReference>
<accession>A0A848M6K2</accession>
<evidence type="ECO:0000313" key="6">
    <source>
        <dbReference type="Proteomes" id="UP000565468"/>
    </source>
</evidence>
<sequence length="146" mass="16874">MMIQTMAWGSLEVDESQKYQFNKGMPGFEQETEFVLIPFADEPFSYLQSLKNKDLAFLLADPFQFYPNYEFELPEEEANELQIDGNVVIRCVLTLKDQVEQSSINLLAPLVMNPDQHMGKQIVLHKSPYQTRHPLWSQSIDVEGSE</sequence>
<dbReference type="EMBL" id="JABBPN010000011">
    <property type="protein sequence ID" value="NMO96617.1"/>
    <property type="molecule type" value="Genomic_DNA"/>
</dbReference>
<evidence type="ECO:0000313" key="5">
    <source>
        <dbReference type="EMBL" id="NMO96617.1"/>
    </source>
</evidence>
<dbReference type="SUPFAM" id="SSF141457">
    <property type="entry name" value="BH3618-like"/>
    <property type="match status" value="1"/>
</dbReference>
<organism evidence="5 6">
    <name type="scientific">Paenibacillus lemnae</name>
    <dbReference type="NCBI Taxonomy" id="1330551"/>
    <lineage>
        <taxon>Bacteria</taxon>
        <taxon>Bacillati</taxon>
        <taxon>Bacillota</taxon>
        <taxon>Bacilli</taxon>
        <taxon>Bacillales</taxon>
        <taxon>Paenibacillaceae</taxon>
        <taxon>Paenibacillus</taxon>
    </lineage>
</organism>
<comment type="subcellular location">
    <subcellularLocation>
        <location evidence="4">Cytoplasm</location>
    </subcellularLocation>
</comment>
<dbReference type="Pfam" id="PF02623">
    <property type="entry name" value="FliW"/>
    <property type="match status" value="1"/>
</dbReference>
<evidence type="ECO:0000256" key="2">
    <source>
        <dbReference type="ARBA" id="ARBA00022795"/>
    </source>
</evidence>
<dbReference type="AlphaFoldDB" id="A0A848M6K2"/>
<evidence type="ECO:0000256" key="4">
    <source>
        <dbReference type="HAMAP-Rule" id="MF_01185"/>
    </source>
</evidence>
<comment type="caution">
    <text evidence="5">The sequence shown here is derived from an EMBL/GenBank/DDBJ whole genome shotgun (WGS) entry which is preliminary data.</text>
</comment>
<dbReference type="Proteomes" id="UP000565468">
    <property type="component" value="Unassembled WGS sequence"/>
</dbReference>
<keyword evidence="1 4" id="KW-0963">Cytoplasm</keyword>
<comment type="function">
    <text evidence="4">Acts as an anti-CsrA protein, binds CsrA and prevents it from repressing translation of its target genes, one of which is flagellin. Binds to flagellin and participates in the assembly of the flagellum.</text>
</comment>
<reference evidence="5 6" key="1">
    <citation type="submission" date="2020-04" db="EMBL/GenBank/DDBJ databases">
        <title>Paenibacillus algicola sp. nov., a novel marine bacterium producing alginate lyase.</title>
        <authorList>
            <person name="Huang H."/>
        </authorList>
    </citation>
    <scope>NUCLEOTIDE SEQUENCE [LARGE SCALE GENOMIC DNA]</scope>
    <source>
        <strain evidence="5 6">L7-75</strain>
    </source>
</reference>
<proteinExistence type="inferred from homology"/>
<protein>
    <recommendedName>
        <fullName evidence="4">Flagellar assembly factor FliW</fullName>
    </recommendedName>
</protein>
<keyword evidence="6" id="KW-1185">Reference proteome</keyword>
<keyword evidence="5" id="KW-0969">Cilium</keyword>
<dbReference type="PANTHER" id="PTHR39190:SF1">
    <property type="entry name" value="FLAGELLAR ASSEMBLY FACTOR FLIW"/>
    <property type="match status" value="1"/>
</dbReference>
<gene>
    <name evidence="4" type="primary">fliW</name>
    <name evidence="5" type="ORF">HII30_12625</name>
</gene>
<dbReference type="Gene3D" id="2.30.290.10">
    <property type="entry name" value="BH3618-like"/>
    <property type="match status" value="1"/>
</dbReference>
<keyword evidence="5" id="KW-0282">Flagellum</keyword>
<dbReference type="GO" id="GO:0044780">
    <property type="term" value="P:bacterial-type flagellum assembly"/>
    <property type="evidence" value="ECO:0007669"/>
    <property type="project" value="UniProtKB-UniRule"/>
</dbReference>
<keyword evidence="2 4" id="KW-1005">Bacterial flagellum biogenesis</keyword>
<comment type="subunit">
    <text evidence="4">Interacts with translational regulator CsrA and flagellin(s).</text>
</comment>
<evidence type="ECO:0000256" key="3">
    <source>
        <dbReference type="ARBA" id="ARBA00022845"/>
    </source>
</evidence>
<keyword evidence="3 4" id="KW-0810">Translation regulation</keyword>
<dbReference type="InterPro" id="IPR024046">
    <property type="entry name" value="Flagellar_assmbl_FliW_dom_sf"/>
</dbReference>
<name>A0A848M6K2_PAELE</name>
<keyword evidence="5" id="KW-0966">Cell projection</keyword>